<evidence type="ECO:0000256" key="15">
    <source>
        <dbReference type="SAM" id="MobiDB-lite"/>
    </source>
</evidence>
<comment type="subcellular location">
    <subcellularLocation>
        <location evidence="1">Endoplasmic reticulum membrane</location>
        <topology evidence="1">Single-pass type II membrane protein</topology>
    </subcellularLocation>
</comment>
<evidence type="ECO:0000256" key="10">
    <source>
        <dbReference type="ARBA" id="ARBA00023159"/>
    </source>
</evidence>
<keyword evidence="12" id="KW-0325">Glycoprotein</keyword>
<evidence type="ECO:0000256" key="1">
    <source>
        <dbReference type="ARBA" id="ARBA00004648"/>
    </source>
</evidence>
<keyword evidence="10" id="KW-0010">Activator</keyword>
<name>A0A674KEF1_9SAUR</name>
<dbReference type="GO" id="GO:0000981">
    <property type="term" value="F:DNA-binding transcription factor activity, RNA polymerase II-specific"/>
    <property type="evidence" value="ECO:0007669"/>
    <property type="project" value="TreeGrafter"/>
</dbReference>
<evidence type="ECO:0000256" key="6">
    <source>
        <dbReference type="ARBA" id="ARBA00022989"/>
    </source>
</evidence>
<accession>A0A674KEF1</accession>
<dbReference type="PANTHER" id="PTHR45996">
    <property type="entry name" value="AGAP001464-PB"/>
    <property type="match status" value="1"/>
</dbReference>
<evidence type="ECO:0000256" key="4">
    <source>
        <dbReference type="ARBA" id="ARBA00022824"/>
    </source>
</evidence>
<feature type="compositionally biased region" description="Basic and acidic residues" evidence="15">
    <location>
        <begin position="384"/>
        <end position="395"/>
    </location>
</feature>
<reference evidence="17" key="1">
    <citation type="submission" date="2025-08" db="UniProtKB">
        <authorList>
            <consortium name="Ensembl"/>
        </authorList>
    </citation>
    <scope>IDENTIFICATION</scope>
</reference>
<feature type="domain" description="BZIP" evidence="16">
    <location>
        <begin position="192"/>
        <end position="255"/>
    </location>
</feature>
<evidence type="ECO:0000256" key="11">
    <source>
        <dbReference type="ARBA" id="ARBA00023163"/>
    </source>
</evidence>
<protein>
    <submittedName>
        <fullName evidence="17">cAMP responsive element binding protein 3 like 3</fullName>
    </submittedName>
</protein>
<dbReference type="GeneTree" id="ENSGT00940000159261"/>
<feature type="compositionally biased region" description="Gly residues" evidence="15">
    <location>
        <begin position="102"/>
        <end position="112"/>
    </location>
</feature>
<proteinExistence type="inferred from homology"/>
<dbReference type="GO" id="GO:0000978">
    <property type="term" value="F:RNA polymerase II cis-regulatory region sequence-specific DNA binding"/>
    <property type="evidence" value="ECO:0007669"/>
    <property type="project" value="TreeGrafter"/>
</dbReference>
<feature type="region of interest" description="Disordered" evidence="15">
    <location>
        <begin position="364"/>
        <end position="420"/>
    </location>
</feature>
<keyword evidence="11" id="KW-0804">Transcription</keyword>
<gene>
    <name evidence="17" type="primary">CREB3L3</name>
</gene>
<dbReference type="AlphaFoldDB" id="A0A674KEF1"/>
<dbReference type="PROSITE" id="PS50217">
    <property type="entry name" value="BZIP"/>
    <property type="match status" value="1"/>
</dbReference>
<dbReference type="PANTHER" id="PTHR45996:SF1">
    <property type="entry name" value="CYCLIC AMP-RESPONSIVE ELEMENT-BINDING PROTEIN 3-LIKE PROTEIN 3"/>
    <property type="match status" value="1"/>
</dbReference>
<keyword evidence="13" id="KW-0539">Nucleus</keyword>
<keyword evidence="6" id="KW-1133">Transmembrane helix</keyword>
<feature type="compositionally biased region" description="Low complexity" evidence="15">
    <location>
        <begin position="113"/>
        <end position="133"/>
    </location>
</feature>
<evidence type="ECO:0000256" key="5">
    <source>
        <dbReference type="ARBA" id="ARBA00022968"/>
    </source>
</evidence>
<dbReference type="Gene3D" id="1.20.5.170">
    <property type="match status" value="1"/>
</dbReference>
<sequence length="420" mass="45560">GEGPLAISDMASSCQMGSIDSLELLDLLFDRQDGILRNVEFGGHTQLLGAQENEDFLCSILGSGDSGSDSPIWSPAASDSGISEDPNSDQLDSPQHYVPTGSPGGYSDGGPGEPAYPYQESSQAQSAPSASRDNTLVPLTQQQQQLMTPVLLRQSHGHCQELVLTEDEKKLLAKEGVALPTQLPLTKYEERVLKKIRRKIRNKQSAQESRKKKKEYIDGLESRMSACTAQNQELQRKVLHLEKQNSSLLEQLRKLQTLVLQSTNKAAQTGTCIAVLLLSFALIVFPSISPFAPNKAEPEGDFGPVRVFSRSLHNAASSRVVYALMKDGAESPQEPENPVWTEYAGEAQGEPRGVLRKFLSSQALARPRAEAPQANGTGALPQDGHSDSEGLRHDGPMAASLAWTEPSQPSQVRLEPAEEL</sequence>
<dbReference type="Pfam" id="PF00170">
    <property type="entry name" value="bZIP_1"/>
    <property type="match status" value="1"/>
</dbReference>
<organism evidence="17 18">
    <name type="scientific">Terrapene triunguis</name>
    <name type="common">Three-toed box turtle</name>
    <dbReference type="NCBI Taxonomy" id="2587831"/>
    <lineage>
        <taxon>Eukaryota</taxon>
        <taxon>Metazoa</taxon>
        <taxon>Chordata</taxon>
        <taxon>Craniata</taxon>
        <taxon>Vertebrata</taxon>
        <taxon>Euteleostomi</taxon>
        <taxon>Archelosauria</taxon>
        <taxon>Testudinata</taxon>
        <taxon>Testudines</taxon>
        <taxon>Cryptodira</taxon>
        <taxon>Durocryptodira</taxon>
        <taxon>Testudinoidea</taxon>
        <taxon>Emydidae</taxon>
        <taxon>Terrapene</taxon>
    </lineage>
</organism>
<dbReference type="InterPro" id="IPR051381">
    <property type="entry name" value="CREB_ATF_subfamily"/>
</dbReference>
<evidence type="ECO:0000256" key="9">
    <source>
        <dbReference type="ARBA" id="ARBA00023136"/>
    </source>
</evidence>
<dbReference type="FunFam" id="1.20.5.170:FF:000042">
    <property type="entry name" value="Cyclic AMP-responsive element-binding protein 3-like protein 3"/>
    <property type="match status" value="1"/>
</dbReference>
<evidence type="ECO:0000256" key="3">
    <source>
        <dbReference type="ARBA" id="ARBA00022692"/>
    </source>
</evidence>
<dbReference type="Ensembl" id="ENSTMTT00000032444.1">
    <property type="protein sequence ID" value="ENSTMTP00000031313.1"/>
    <property type="gene ID" value="ENSTMTG00000022502.1"/>
</dbReference>
<dbReference type="GO" id="GO:0005634">
    <property type="term" value="C:nucleus"/>
    <property type="evidence" value="ECO:0007669"/>
    <property type="project" value="TreeGrafter"/>
</dbReference>
<keyword evidence="7" id="KW-0805">Transcription regulation</keyword>
<evidence type="ECO:0000313" key="18">
    <source>
        <dbReference type="Proteomes" id="UP000472274"/>
    </source>
</evidence>
<feature type="region of interest" description="Disordered" evidence="15">
    <location>
        <begin position="65"/>
        <end position="133"/>
    </location>
</feature>
<evidence type="ECO:0000259" key="16">
    <source>
        <dbReference type="PROSITE" id="PS50217"/>
    </source>
</evidence>
<dbReference type="SUPFAM" id="SSF57959">
    <property type="entry name" value="Leucine zipper domain"/>
    <property type="match status" value="1"/>
</dbReference>
<evidence type="ECO:0000313" key="17">
    <source>
        <dbReference type="Ensembl" id="ENSTMTP00000031313.1"/>
    </source>
</evidence>
<keyword evidence="5" id="KW-0735">Signal-anchor</keyword>
<evidence type="ECO:0000256" key="7">
    <source>
        <dbReference type="ARBA" id="ARBA00023015"/>
    </source>
</evidence>
<keyword evidence="18" id="KW-1185">Reference proteome</keyword>
<dbReference type="InterPro" id="IPR046347">
    <property type="entry name" value="bZIP_sf"/>
</dbReference>
<comment type="similarity">
    <text evidence="2">Belongs to the bZIP family. ATF subfamily.</text>
</comment>
<reference evidence="17" key="2">
    <citation type="submission" date="2025-09" db="UniProtKB">
        <authorList>
            <consortium name="Ensembl"/>
        </authorList>
    </citation>
    <scope>IDENTIFICATION</scope>
</reference>
<dbReference type="Proteomes" id="UP000472274">
    <property type="component" value="Unplaced"/>
</dbReference>
<dbReference type="InterPro" id="IPR004827">
    <property type="entry name" value="bZIP"/>
</dbReference>
<evidence type="ECO:0000256" key="14">
    <source>
        <dbReference type="SAM" id="Coils"/>
    </source>
</evidence>
<evidence type="ECO:0000256" key="2">
    <source>
        <dbReference type="ARBA" id="ARBA00009050"/>
    </source>
</evidence>
<evidence type="ECO:0000256" key="12">
    <source>
        <dbReference type="ARBA" id="ARBA00023180"/>
    </source>
</evidence>
<dbReference type="CDD" id="cd14689">
    <property type="entry name" value="bZIP_CREB3"/>
    <property type="match status" value="1"/>
</dbReference>
<dbReference type="PROSITE" id="PS00036">
    <property type="entry name" value="BZIP_BASIC"/>
    <property type="match status" value="1"/>
</dbReference>
<dbReference type="SMART" id="SM00338">
    <property type="entry name" value="BRLZ"/>
    <property type="match status" value="1"/>
</dbReference>
<keyword evidence="4" id="KW-0256">Endoplasmic reticulum</keyword>
<keyword evidence="9" id="KW-0472">Membrane</keyword>
<keyword evidence="8" id="KW-0238">DNA-binding</keyword>
<evidence type="ECO:0000256" key="13">
    <source>
        <dbReference type="ARBA" id="ARBA00023242"/>
    </source>
</evidence>
<dbReference type="GO" id="GO:0005789">
    <property type="term" value="C:endoplasmic reticulum membrane"/>
    <property type="evidence" value="ECO:0007669"/>
    <property type="project" value="UniProtKB-SubCell"/>
</dbReference>
<evidence type="ECO:0000256" key="8">
    <source>
        <dbReference type="ARBA" id="ARBA00023125"/>
    </source>
</evidence>
<keyword evidence="3" id="KW-0812">Transmembrane</keyword>
<keyword evidence="14" id="KW-0175">Coiled coil</keyword>
<feature type="coiled-coil region" evidence="14">
    <location>
        <begin position="217"/>
        <end position="258"/>
    </location>
</feature>